<dbReference type="GO" id="GO:0016231">
    <property type="term" value="F:beta-N-acetylglucosaminidase activity"/>
    <property type="evidence" value="ECO:0007669"/>
    <property type="project" value="TreeGrafter"/>
</dbReference>
<dbReference type="Pfam" id="PF07555">
    <property type="entry name" value="NAGidase"/>
    <property type="match status" value="1"/>
</dbReference>
<feature type="domain" description="GH84" evidence="8">
    <location>
        <begin position="22"/>
        <end position="297"/>
    </location>
</feature>
<evidence type="ECO:0000256" key="2">
    <source>
        <dbReference type="ARBA" id="ARBA00023295"/>
    </source>
</evidence>
<dbReference type="Proteomes" id="UP000677054">
    <property type="component" value="Unassembled WGS sequence"/>
</dbReference>
<proteinExistence type="predicted"/>
<dbReference type="InterPro" id="IPR051822">
    <property type="entry name" value="Glycosyl_Hydrolase_84"/>
</dbReference>
<accession>A0A7R8X0F1</accession>
<evidence type="ECO:0000256" key="4">
    <source>
        <dbReference type="ARBA" id="ARBA00050933"/>
    </source>
</evidence>
<comment type="catalytic activity">
    <reaction evidence="5">
        <text>3-O-(N-acetyl-beta-D-glucosaminyl)-L-threonyl-[protein] + H2O = L-threonyl-[protein] + N-acetyl-D-glucosamine</text>
        <dbReference type="Rhea" id="RHEA:48892"/>
        <dbReference type="Rhea" id="RHEA-COMP:11060"/>
        <dbReference type="Rhea" id="RHEA-COMP:12252"/>
        <dbReference type="ChEBI" id="CHEBI:15377"/>
        <dbReference type="ChEBI" id="CHEBI:30013"/>
        <dbReference type="ChEBI" id="CHEBI:90840"/>
        <dbReference type="ChEBI" id="CHEBI:506227"/>
        <dbReference type="EC" id="3.2.1.169"/>
    </reaction>
</comment>
<evidence type="ECO:0000256" key="3">
    <source>
        <dbReference type="ARBA" id="ARBA00030512"/>
    </source>
</evidence>
<dbReference type="FunFam" id="3.20.20.80:FF:000009">
    <property type="entry name" value="O-GlcNAcase BT_4395"/>
    <property type="match status" value="1"/>
</dbReference>
<dbReference type="PROSITE" id="PS52009">
    <property type="entry name" value="GH84"/>
    <property type="match status" value="1"/>
</dbReference>
<dbReference type="Gene3D" id="3.40.630.30">
    <property type="match status" value="1"/>
</dbReference>
<dbReference type="GO" id="GO:0102571">
    <property type="term" value="F:[protein]-3-O-(N-acetyl-D-glucosaminyl)-L-serine/L-threonine O-N-acetyl-alpha-D-glucosaminase activity"/>
    <property type="evidence" value="ECO:0007669"/>
    <property type="project" value="UniProtKB-EC"/>
</dbReference>
<dbReference type="Gene3D" id="3.20.20.80">
    <property type="entry name" value="Glycosidases"/>
    <property type="match status" value="1"/>
</dbReference>
<protein>
    <recommendedName>
        <fullName evidence="6">protein O-GlcNAcase</fullName>
        <ecNumber evidence="6">3.2.1.169</ecNumber>
    </recommendedName>
    <alternativeName>
        <fullName evidence="3">Beta-N-acetylhexosaminidase</fullName>
    </alternativeName>
    <alternativeName>
        <fullName evidence="7">Beta-hexosaminidase</fullName>
    </alternativeName>
</protein>
<keyword evidence="10" id="KW-1185">Reference proteome</keyword>
<evidence type="ECO:0000256" key="1">
    <source>
        <dbReference type="ARBA" id="ARBA00022801"/>
    </source>
</evidence>
<dbReference type="InterPro" id="IPR016181">
    <property type="entry name" value="Acyl_CoA_acyltransferase"/>
</dbReference>
<evidence type="ECO:0000313" key="10">
    <source>
        <dbReference type="Proteomes" id="UP000677054"/>
    </source>
</evidence>
<gene>
    <name evidence="9" type="ORF">DSTB1V02_LOCUS1648</name>
</gene>
<dbReference type="InterPro" id="IPR011496">
    <property type="entry name" value="O-GlcNAcase_cat"/>
</dbReference>
<dbReference type="EMBL" id="LR899678">
    <property type="protein sequence ID" value="CAD7241666.1"/>
    <property type="molecule type" value="Genomic_DNA"/>
</dbReference>
<evidence type="ECO:0000259" key="8">
    <source>
        <dbReference type="PROSITE" id="PS52009"/>
    </source>
</evidence>
<comment type="catalytic activity">
    <reaction evidence="4">
        <text>3-O-(N-acetyl-beta-D-glucosaminyl)-L-seryl-[protein] + H2O = N-acetyl-D-glucosamine + L-seryl-[protein]</text>
        <dbReference type="Rhea" id="RHEA:48876"/>
        <dbReference type="Rhea" id="RHEA-COMP:9863"/>
        <dbReference type="Rhea" id="RHEA-COMP:12251"/>
        <dbReference type="ChEBI" id="CHEBI:15377"/>
        <dbReference type="ChEBI" id="CHEBI:29999"/>
        <dbReference type="ChEBI" id="CHEBI:90838"/>
        <dbReference type="ChEBI" id="CHEBI:506227"/>
        <dbReference type="EC" id="3.2.1.169"/>
    </reaction>
</comment>
<dbReference type="PANTHER" id="PTHR13170:SF16">
    <property type="entry name" value="PROTEIN O-GLCNACASE"/>
    <property type="match status" value="1"/>
</dbReference>
<dbReference type="Gene3D" id="1.20.58.240">
    <property type="entry name" value="STAT, domain 1"/>
    <property type="match status" value="1"/>
</dbReference>
<evidence type="ECO:0000256" key="5">
    <source>
        <dbReference type="ARBA" id="ARBA00052136"/>
    </source>
</evidence>
<sequence>MSDSTISLEMENGSSPKQESTFICGVVEGFYGRPWTPEQRKDLFTKLKKWGMNAYLYAPKDDYKHRAYWREVYTVEEGEHLSALIAAAKENGVLFYYALSPGLDITYSSAKEVATLKRKLDQVAEFGCEAFALLFDDILPEMSEADKEVFQSFAHAQVSVTNEVHQHTGCKHFMFCPTQYCSSRAVPDVPNSEYLTTIGSKLERSIDIMWTGPKVISKVISISGIQQLSEVLRRPPVIWDNLHANDYDQKRVFLGPYSGRSPGLIPHLRGVMTNPNCEYECNFVGIHTLGQWSHCTEELGDSGVQKSNDAVLESENEQDVEPSSVPSHVYCPRKALRIALEEWLDEFKKARAMLGSIAKPQVTTTVPVVPAVNAIPVNINFIPPASAALTTVTGITLPPPIPVGSVNQAPNTLTTEVTTPSILQPVLSVPMMNSLAADDKVVVVKNLTHSVKEDGSDEPMESDKASDILEKEDADMVANKEDQEMVVEDESKCDIVFEDLTLLADLFYLPFEHGIQGLALLNEFHWLKMNASLTSQQPGADEILTDAEEWYRRAAKFDAKVRHVENFLHHLVSIPNRSLLYDMYPYIWDIRGVISLLNTYIKWLGYVKLPENYTSYVTGVHTWFAKGWKEAFMSGDQEPWVFRGGLTADLQRLIPVDSPNDLFLYRGPDFPEPHLFFIRPYESHDEPAAYAVCRKTCNDGMELPPEFEEMPNMMPEKLIGAFLAFSPETCFVVYDETDAVVGYGVAVLRADKFHSHLKNVWFPELRSRYSKPEKQSPDDMVSPLEEALIQLHSDLPELPPALLTHHASVIRVGLLTSVTDPSIPKRLMTCVLSALRTFGSFGAFTMVRSTEQYFLSFYNKLGFLEVPNLEVDTRHIFLGRTF</sequence>
<organism evidence="9">
    <name type="scientific">Darwinula stevensoni</name>
    <dbReference type="NCBI Taxonomy" id="69355"/>
    <lineage>
        <taxon>Eukaryota</taxon>
        <taxon>Metazoa</taxon>
        <taxon>Ecdysozoa</taxon>
        <taxon>Arthropoda</taxon>
        <taxon>Crustacea</taxon>
        <taxon>Oligostraca</taxon>
        <taxon>Ostracoda</taxon>
        <taxon>Podocopa</taxon>
        <taxon>Podocopida</taxon>
        <taxon>Darwinulocopina</taxon>
        <taxon>Darwinuloidea</taxon>
        <taxon>Darwinulidae</taxon>
        <taxon>Darwinula</taxon>
    </lineage>
</organism>
<evidence type="ECO:0000256" key="6">
    <source>
        <dbReference type="ARBA" id="ARBA00066938"/>
    </source>
</evidence>
<reference evidence="9" key="1">
    <citation type="submission" date="2020-11" db="EMBL/GenBank/DDBJ databases">
        <authorList>
            <person name="Tran Van P."/>
        </authorList>
    </citation>
    <scope>NUCLEOTIDE SEQUENCE</scope>
</reference>
<dbReference type="GO" id="GO:0009100">
    <property type="term" value="P:glycoprotein metabolic process"/>
    <property type="evidence" value="ECO:0007669"/>
    <property type="project" value="TreeGrafter"/>
</dbReference>
<dbReference type="InterPro" id="IPR017853">
    <property type="entry name" value="GH"/>
</dbReference>
<dbReference type="SUPFAM" id="SSF51445">
    <property type="entry name" value="(Trans)glycosidases"/>
    <property type="match status" value="1"/>
</dbReference>
<dbReference type="EC" id="3.2.1.169" evidence="6"/>
<dbReference type="AlphaFoldDB" id="A0A7R8X0F1"/>
<dbReference type="EMBL" id="CAJPEV010000161">
    <property type="protein sequence ID" value="CAG0881623.1"/>
    <property type="molecule type" value="Genomic_DNA"/>
</dbReference>
<keyword evidence="2" id="KW-0326">Glycosidase</keyword>
<dbReference type="SUPFAM" id="SSF55729">
    <property type="entry name" value="Acyl-CoA N-acyltransferases (Nat)"/>
    <property type="match status" value="1"/>
</dbReference>
<evidence type="ECO:0000313" key="9">
    <source>
        <dbReference type="EMBL" id="CAD7241666.1"/>
    </source>
</evidence>
<name>A0A7R8X0F1_9CRUS</name>
<evidence type="ECO:0000256" key="7">
    <source>
        <dbReference type="ARBA" id="ARBA00076634"/>
    </source>
</evidence>
<keyword evidence="1" id="KW-0378">Hydrolase</keyword>
<dbReference type="OrthoDB" id="9975416at2759"/>
<dbReference type="PANTHER" id="PTHR13170">
    <property type="entry name" value="O-GLCNACASE"/>
    <property type="match status" value="1"/>
</dbReference>